<protein>
    <submittedName>
        <fullName evidence="1">Uncharacterized protein</fullName>
    </submittedName>
</protein>
<dbReference type="AlphaFoldDB" id="A0A626TPC5"/>
<name>A0A626TPC5_SALER</name>
<accession>A0A626TPC5</accession>
<reference evidence="1" key="1">
    <citation type="submission" date="2019-10" db="EMBL/GenBank/DDBJ databases">
        <authorList>
            <consortium name="PulseNet: The National Subtyping Network for Foodborne Disease Surveillance"/>
            <person name="Tarr C.L."/>
            <person name="Trees E."/>
            <person name="Katz L.S."/>
            <person name="Carleton-Romer H.A."/>
            <person name="Stroika S."/>
            <person name="Kucerova Z."/>
            <person name="Roache K.F."/>
            <person name="Sabol A.L."/>
            <person name="Besser J."/>
            <person name="Gerner-Smidt P."/>
        </authorList>
    </citation>
    <scope>NUCLEOTIDE SEQUENCE</scope>
    <source>
        <strain evidence="1">PNUSAS105627</strain>
    </source>
</reference>
<comment type="caution">
    <text evidence="1">The sequence shown here is derived from an EMBL/GenBank/DDBJ whole genome shotgun (WGS) entry which is preliminary data.</text>
</comment>
<proteinExistence type="predicted"/>
<dbReference type="EMBL" id="AALMYN010000017">
    <property type="protein sequence ID" value="EDB2737900.1"/>
    <property type="molecule type" value="Genomic_DNA"/>
</dbReference>
<sequence length="743" mass="85461">MYNSFVTTKVRPIRKLFIIEDDHEIFLSIFMSLMQDIDGILNLILKNDNSLLSEINKTLVDSYDPDVVLNYSNLEDETISEFFNAITYNSKSTNYNLLNFCSPIFTFSSTPYLATKDPTLIPSKVYASSNIEYTANSLFLALNFGVIDKRNYVHLKRMPSIFQDVTISCIADPNKIKSNIFENKTKYHNLTNAIGSAYTSSSIYDKNHNNKGFFADKDKDYLFISHSSDFNFILYFWNTRNSYNYAKLAWLPLEEIERYGEIISNETILVVSNENEINKLPSNLSSNEYIIADKYYFPSNKERWTNFEHNQYLTDPSDIKTLTHPNEKTFADIGFGGGFVFEVRGPAELSYPKKYFLGHCFSDNLVDNSMFSHHFTRLSKKGLSKYFKHFSPYSTSGITETFKLPSFIDLLHSHFHHYSLTLKQTAKTFILEQLIQLLGGVDNAKLISDKKIFDLLVSLTPHTRTERLVKKAFPNLEDNISHDDLISHIGTLKERGDISLSSTIIPMETIENKLKDKNTSPALYQGKLQNLYNANILLRGKHFQCEHCSAMLWFPLETLQRINHCVECGNVINIPLFDNGKVLNDHYKLNQLVARAVDQGQLATLLLINYINKQGYNHFSYESNYEVFKETKLISDIDVFVKIGHKLGLCECKSNATFSTKQIDELLKIAALVNCDFIMFSCLLSKEDERIIKTIEYLNAKELDIPAFIVTANELFAEKPARIYKHFEINFKTNDFNKGPILL</sequence>
<gene>
    <name evidence="1" type="ORF">F9N77_22295</name>
</gene>
<evidence type="ECO:0000313" key="1">
    <source>
        <dbReference type="EMBL" id="EDB2737900.1"/>
    </source>
</evidence>
<organism evidence="1">
    <name type="scientific">Salmonella enterica</name>
    <name type="common">Salmonella choleraesuis</name>
    <dbReference type="NCBI Taxonomy" id="28901"/>
    <lineage>
        <taxon>Bacteria</taxon>
        <taxon>Pseudomonadati</taxon>
        <taxon>Pseudomonadota</taxon>
        <taxon>Gammaproteobacteria</taxon>
        <taxon>Enterobacterales</taxon>
        <taxon>Enterobacteriaceae</taxon>
        <taxon>Salmonella</taxon>
    </lineage>
</organism>